<feature type="region of interest" description="Disordered" evidence="1">
    <location>
        <begin position="1"/>
        <end position="42"/>
    </location>
</feature>
<dbReference type="AlphaFoldDB" id="A0AAT9HB44"/>
<name>A0AAT9HB44_9ACTN</name>
<gene>
    <name evidence="2" type="ORF">SHKM778_09930</name>
</gene>
<reference evidence="2" key="1">
    <citation type="submission" date="2024-06" db="EMBL/GenBank/DDBJ databases">
        <authorList>
            <consortium name="consrtm"/>
            <person name="Uemura M."/>
            <person name="Terahara T."/>
        </authorList>
    </citation>
    <scope>NUCLEOTIDE SEQUENCE</scope>
    <source>
        <strain evidence="2">KM77-8</strain>
    </source>
</reference>
<evidence type="ECO:0000313" key="2">
    <source>
        <dbReference type="EMBL" id="BFO14605.1"/>
    </source>
</evidence>
<protein>
    <submittedName>
        <fullName evidence="2">Uncharacterized protein</fullName>
    </submittedName>
</protein>
<proteinExistence type="predicted"/>
<evidence type="ECO:0000256" key="1">
    <source>
        <dbReference type="SAM" id="MobiDB-lite"/>
    </source>
</evidence>
<organism evidence="2">
    <name type="scientific">Streptomyces haneummycinicus</name>
    <dbReference type="NCBI Taxonomy" id="3074435"/>
    <lineage>
        <taxon>Bacteria</taxon>
        <taxon>Bacillati</taxon>
        <taxon>Actinomycetota</taxon>
        <taxon>Actinomycetes</taxon>
        <taxon>Kitasatosporales</taxon>
        <taxon>Streptomycetaceae</taxon>
        <taxon>Streptomyces</taxon>
    </lineage>
</organism>
<feature type="compositionally biased region" description="Low complexity" evidence="1">
    <location>
        <begin position="31"/>
        <end position="42"/>
    </location>
</feature>
<reference evidence="2" key="2">
    <citation type="submission" date="2024-07" db="EMBL/GenBank/DDBJ databases">
        <title>Streptomyces haneummycinica sp. nov., a new antibiotic-producing actinobacterium isolated from marine sediment.</title>
        <authorList>
            <person name="Uemura M."/>
            <person name="Hamada M."/>
            <person name="Hirano S."/>
            <person name="Kobayashi K."/>
            <person name="Ohshiro T."/>
            <person name="Kobayashi T."/>
            <person name="Terahara T."/>
        </authorList>
    </citation>
    <scope>NUCLEOTIDE SEQUENCE</scope>
    <source>
        <strain evidence="2">KM77-8</strain>
    </source>
</reference>
<dbReference type="EMBL" id="AP035768">
    <property type="protein sequence ID" value="BFO14605.1"/>
    <property type="molecule type" value="Genomic_DNA"/>
</dbReference>
<accession>A0AAT9HB44</accession>
<sequence length="86" mass="8981">MPGWASRRAARAVGTSVELPLGKETSRTRPARSPAMAATSSSAAVSPAMIPAACRTSASPAWVSRISRPLRMSRGVPTDPSRAFIC</sequence>